<accession>A0AAV4QPX8</accession>
<keyword evidence="2" id="KW-1185">Reference proteome</keyword>
<name>A0AAV4QPX8_9ARAC</name>
<evidence type="ECO:0000313" key="2">
    <source>
        <dbReference type="Proteomes" id="UP001054837"/>
    </source>
</evidence>
<evidence type="ECO:0000313" key="1">
    <source>
        <dbReference type="EMBL" id="GIY10446.1"/>
    </source>
</evidence>
<protein>
    <submittedName>
        <fullName evidence="1">Uncharacterized protein</fullName>
    </submittedName>
</protein>
<reference evidence="1 2" key="1">
    <citation type="submission" date="2021-06" db="EMBL/GenBank/DDBJ databases">
        <title>Caerostris darwini draft genome.</title>
        <authorList>
            <person name="Kono N."/>
            <person name="Arakawa K."/>
        </authorList>
    </citation>
    <scope>NUCLEOTIDE SEQUENCE [LARGE SCALE GENOMIC DNA]</scope>
</reference>
<organism evidence="1 2">
    <name type="scientific">Caerostris darwini</name>
    <dbReference type="NCBI Taxonomy" id="1538125"/>
    <lineage>
        <taxon>Eukaryota</taxon>
        <taxon>Metazoa</taxon>
        <taxon>Ecdysozoa</taxon>
        <taxon>Arthropoda</taxon>
        <taxon>Chelicerata</taxon>
        <taxon>Arachnida</taxon>
        <taxon>Araneae</taxon>
        <taxon>Araneomorphae</taxon>
        <taxon>Entelegynae</taxon>
        <taxon>Araneoidea</taxon>
        <taxon>Araneidae</taxon>
        <taxon>Caerostris</taxon>
    </lineage>
</organism>
<dbReference type="Proteomes" id="UP001054837">
    <property type="component" value="Unassembled WGS sequence"/>
</dbReference>
<comment type="caution">
    <text evidence="1">The sequence shown here is derived from an EMBL/GenBank/DDBJ whole genome shotgun (WGS) entry which is preliminary data.</text>
</comment>
<dbReference type="AlphaFoldDB" id="A0AAV4QPX8"/>
<sequence length="136" mass="15519">MSRSPGILPRAGWSRNKFSMAFQIGECIERSINSSVMVVMELLFTLHRSLLCSGLPVLYPIKCVYVAFAFEEECSIIPHHHPFISNFVFVVAPGKCFTNLSSGETGMPQRRQKDYERTRLHYEISSICEEEKKKNG</sequence>
<proteinExistence type="predicted"/>
<gene>
    <name evidence="1" type="ORF">CDAR_171771</name>
</gene>
<dbReference type="EMBL" id="BPLQ01004751">
    <property type="protein sequence ID" value="GIY10446.1"/>
    <property type="molecule type" value="Genomic_DNA"/>
</dbReference>